<gene>
    <name evidence="3" type="ORF">FPE_LOCUS3609</name>
</gene>
<dbReference type="PANTHER" id="PTHR10783">
    <property type="entry name" value="XENOTROPIC AND POLYTROPIC RETROVIRUS RECEPTOR 1-RELATED"/>
    <property type="match status" value="1"/>
</dbReference>
<dbReference type="AlphaFoldDB" id="A0AAD1YRE3"/>
<name>A0AAD1YRE3_9LAMI</name>
<evidence type="ECO:0000313" key="4">
    <source>
        <dbReference type="Proteomes" id="UP000834106"/>
    </source>
</evidence>
<dbReference type="PANTHER" id="PTHR10783:SF104">
    <property type="entry name" value="PHOSPHATE TRANSPORTER PHO1 HOMOLOG 10"/>
    <property type="match status" value="1"/>
</dbReference>
<reference evidence="3" key="1">
    <citation type="submission" date="2023-05" db="EMBL/GenBank/DDBJ databases">
        <authorList>
            <person name="Huff M."/>
        </authorList>
    </citation>
    <scope>NUCLEOTIDE SEQUENCE</scope>
</reference>
<evidence type="ECO:0000256" key="1">
    <source>
        <dbReference type="SAM" id="MobiDB-lite"/>
    </source>
</evidence>
<dbReference type="PROSITE" id="PS51382">
    <property type="entry name" value="SPX"/>
    <property type="match status" value="1"/>
</dbReference>
<dbReference type="GO" id="GO:0000822">
    <property type="term" value="F:inositol hexakisphosphate binding"/>
    <property type="evidence" value="ECO:0007669"/>
    <property type="project" value="TreeGrafter"/>
</dbReference>
<accession>A0AAD1YRE3</accession>
<feature type="domain" description="SPX" evidence="2">
    <location>
        <begin position="1"/>
        <end position="162"/>
    </location>
</feature>
<dbReference type="GO" id="GO:0005886">
    <property type="term" value="C:plasma membrane"/>
    <property type="evidence" value="ECO:0007669"/>
    <property type="project" value="TreeGrafter"/>
</dbReference>
<dbReference type="InterPro" id="IPR004331">
    <property type="entry name" value="SPX_dom"/>
</dbReference>
<dbReference type="Pfam" id="PF03105">
    <property type="entry name" value="SPX"/>
    <property type="match status" value="2"/>
</dbReference>
<evidence type="ECO:0000259" key="2">
    <source>
        <dbReference type="PROSITE" id="PS51382"/>
    </source>
</evidence>
<dbReference type="GO" id="GO:0006817">
    <property type="term" value="P:phosphate ion transport"/>
    <property type="evidence" value="ECO:0007669"/>
    <property type="project" value="TreeGrafter"/>
</dbReference>
<organism evidence="3 4">
    <name type="scientific">Fraxinus pennsylvanica</name>
    <dbReference type="NCBI Taxonomy" id="56036"/>
    <lineage>
        <taxon>Eukaryota</taxon>
        <taxon>Viridiplantae</taxon>
        <taxon>Streptophyta</taxon>
        <taxon>Embryophyta</taxon>
        <taxon>Tracheophyta</taxon>
        <taxon>Spermatophyta</taxon>
        <taxon>Magnoliopsida</taxon>
        <taxon>eudicotyledons</taxon>
        <taxon>Gunneridae</taxon>
        <taxon>Pentapetalae</taxon>
        <taxon>asterids</taxon>
        <taxon>lamiids</taxon>
        <taxon>Lamiales</taxon>
        <taxon>Oleaceae</taxon>
        <taxon>Oleeae</taxon>
        <taxon>Fraxinus</taxon>
    </lineage>
</organism>
<sequence>MKFGKEFEKQKVPEWTKAYVVYNRLKRILQEIRRIKQSNLPPAPLRDSQQRSIRCRTINGLNLEACNIQNPEDIEKPVITVDTIESYTTPVNTFYKDKVEEVAREAALLNTQMDALIALRIKVMNLGFHGSSSLRRLSTDIDNLPPSKVTSPKRAKTNNSSF</sequence>
<keyword evidence="4" id="KW-1185">Reference proteome</keyword>
<dbReference type="GO" id="GO:0005802">
    <property type="term" value="C:trans-Golgi network"/>
    <property type="evidence" value="ECO:0007669"/>
    <property type="project" value="TreeGrafter"/>
</dbReference>
<evidence type="ECO:0000313" key="3">
    <source>
        <dbReference type="EMBL" id="CAI9756179.1"/>
    </source>
</evidence>
<feature type="region of interest" description="Disordered" evidence="1">
    <location>
        <begin position="137"/>
        <end position="162"/>
    </location>
</feature>
<dbReference type="Proteomes" id="UP000834106">
    <property type="component" value="Chromosome 2"/>
</dbReference>
<dbReference type="GO" id="GO:0016036">
    <property type="term" value="P:cellular response to phosphate starvation"/>
    <property type="evidence" value="ECO:0007669"/>
    <property type="project" value="TreeGrafter"/>
</dbReference>
<dbReference type="EMBL" id="OU503037">
    <property type="protein sequence ID" value="CAI9756179.1"/>
    <property type="molecule type" value="Genomic_DNA"/>
</dbReference>
<protein>
    <recommendedName>
        <fullName evidence="2">SPX domain-containing protein</fullName>
    </recommendedName>
</protein>
<proteinExistence type="predicted"/>